<reference evidence="7 8" key="1">
    <citation type="submission" date="2020-02" db="EMBL/GenBank/DDBJ databases">
        <authorList>
            <person name="Zheng R.K."/>
            <person name="Sun C.M."/>
        </authorList>
    </citation>
    <scope>NUCLEOTIDE SEQUENCE [LARGE SCALE GENOMIC DNA]</scope>
    <source>
        <strain evidence="8">zrk23</strain>
    </source>
</reference>
<evidence type="ECO:0000313" key="8">
    <source>
        <dbReference type="Proteomes" id="UP000501568"/>
    </source>
</evidence>
<sequence length="251" mass="27410">MGIADSHDTAWAEARTSAAWEAVCRSQAVIEFDLDGTIVWANPLFLSLMGYHSDEIVGRHHRMLCAPEYASSPEYRQFWSKLGAGHVHSGVFCRFASDGSEVWLQAAYNPVLDHQGRAEHVIKVATDVTEKVMLERKVQQHLTDSRQYQNDLTERGEALERAIRNLGRIVDSIGEIADQTNMLALNATIEAARAGESGRGFAVVASEVKRLAAQTRAATGEAVALIDDEAGLAAVGARPERVQSIRAVSAR</sequence>
<dbReference type="Gene3D" id="3.30.450.20">
    <property type="entry name" value="PAS domain"/>
    <property type="match status" value="1"/>
</dbReference>
<evidence type="ECO:0000259" key="4">
    <source>
        <dbReference type="PROSITE" id="PS50111"/>
    </source>
</evidence>
<dbReference type="EMBL" id="CP049109">
    <property type="protein sequence ID" value="QIG81356.1"/>
    <property type="molecule type" value="Genomic_DNA"/>
</dbReference>
<dbReference type="Pfam" id="PF08448">
    <property type="entry name" value="PAS_4"/>
    <property type="match status" value="1"/>
</dbReference>
<proteinExistence type="inferred from homology"/>
<dbReference type="Gene3D" id="6.10.250.3200">
    <property type="match status" value="1"/>
</dbReference>
<evidence type="ECO:0000256" key="3">
    <source>
        <dbReference type="PROSITE-ProRule" id="PRU00284"/>
    </source>
</evidence>
<dbReference type="CDD" id="cd00130">
    <property type="entry name" value="PAS"/>
    <property type="match status" value="1"/>
</dbReference>
<dbReference type="GO" id="GO:0004888">
    <property type="term" value="F:transmembrane signaling receptor activity"/>
    <property type="evidence" value="ECO:0007669"/>
    <property type="project" value="InterPro"/>
</dbReference>
<name>A0A6G6Y9V6_9SPHN</name>
<dbReference type="SUPFAM" id="SSF55785">
    <property type="entry name" value="PYP-like sensor domain (PAS domain)"/>
    <property type="match status" value="1"/>
</dbReference>
<dbReference type="NCBIfam" id="TIGR00229">
    <property type="entry name" value="sensory_box"/>
    <property type="match status" value="1"/>
</dbReference>
<dbReference type="InterPro" id="IPR013656">
    <property type="entry name" value="PAS_4"/>
</dbReference>
<dbReference type="InterPro" id="IPR035965">
    <property type="entry name" value="PAS-like_dom_sf"/>
</dbReference>
<dbReference type="InterPro" id="IPR000014">
    <property type="entry name" value="PAS"/>
</dbReference>
<dbReference type="SUPFAM" id="SSF58104">
    <property type="entry name" value="Methyl-accepting chemotaxis protein (MCP) signaling domain"/>
    <property type="match status" value="1"/>
</dbReference>
<dbReference type="PROSITE" id="PS50112">
    <property type="entry name" value="PAS"/>
    <property type="match status" value="1"/>
</dbReference>
<evidence type="ECO:0000313" key="7">
    <source>
        <dbReference type="EMBL" id="QIG81356.1"/>
    </source>
</evidence>
<accession>A0A6G6Y9V6</accession>
<protein>
    <submittedName>
        <fullName evidence="7">PAS domain S-box protein</fullName>
    </submittedName>
</protein>
<dbReference type="PROSITE" id="PS50111">
    <property type="entry name" value="CHEMOTAXIS_TRANSDUC_2"/>
    <property type="match status" value="1"/>
</dbReference>
<dbReference type="GO" id="GO:0007165">
    <property type="term" value="P:signal transduction"/>
    <property type="evidence" value="ECO:0007669"/>
    <property type="project" value="UniProtKB-KW"/>
</dbReference>
<feature type="domain" description="PAC" evidence="6">
    <location>
        <begin position="86"/>
        <end position="140"/>
    </location>
</feature>
<dbReference type="AlphaFoldDB" id="A0A6G6Y9V6"/>
<dbReference type="Pfam" id="PF00015">
    <property type="entry name" value="MCPsignal"/>
    <property type="match status" value="1"/>
</dbReference>
<feature type="domain" description="PAS" evidence="5">
    <location>
        <begin position="29"/>
        <end position="59"/>
    </location>
</feature>
<organism evidence="7 8">
    <name type="scientific">Stakelama tenebrarum</name>
    <dbReference type="NCBI Taxonomy" id="2711215"/>
    <lineage>
        <taxon>Bacteria</taxon>
        <taxon>Pseudomonadati</taxon>
        <taxon>Pseudomonadota</taxon>
        <taxon>Alphaproteobacteria</taxon>
        <taxon>Sphingomonadales</taxon>
        <taxon>Sphingomonadaceae</taxon>
        <taxon>Stakelama</taxon>
    </lineage>
</organism>
<evidence type="ECO:0000256" key="2">
    <source>
        <dbReference type="ARBA" id="ARBA00029447"/>
    </source>
</evidence>
<dbReference type="PANTHER" id="PTHR32089:SF112">
    <property type="entry name" value="LYSOZYME-LIKE PROTEIN-RELATED"/>
    <property type="match status" value="1"/>
</dbReference>
<dbReference type="InterPro" id="IPR000700">
    <property type="entry name" value="PAS-assoc_C"/>
</dbReference>
<dbReference type="Proteomes" id="UP000501568">
    <property type="component" value="Chromosome"/>
</dbReference>
<dbReference type="PANTHER" id="PTHR32089">
    <property type="entry name" value="METHYL-ACCEPTING CHEMOTAXIS PROTEIN MCPB"/>
    <property type="match status" value="1"/>
</dbReference>
<dbReference type="InterPro" id="IPR004089">
    <property type="entry name" value="MCPsignal_dom"/>
</dbReference>
<dbReference type="PROSITE" id="PS50113">
    <property type="entry name" value="PAC"/>
    <property type="match status" value="1"/>
</dbReference>
<feature type="domain" description="Methyl-accepting transducer" evidence="4">
    <location>
        <begin position="157"/>
        <end position="226"/>
    </location>
</feature>
<dbReference type="KEGG" id="spzr:G5C33_17240"/>
<evidence type="ECO:0000259" key="6">
    <source>
        <dbReference type="PROSITE" id="PS50113"/>
    </source>
</evidence>
<dbReference type="RefSeq" id="WP_165328282.1">
    <property type="nucleotide sequence ID" value="NZ_CP049109.1"/>
</dbReference>
<keyword evidence="1 3" id="KW-0807">Transducer</keyword>
<gene>
    <name evidence="7" type="ORF">G5C33_17240</name>
</gene>
<keyword evidence="8" id="KW-1185">Reference proteome</keyword>
<dbReference type="GO" id="GO:0016020">
    <property type="term" value="C:membrane"/>
    <property type="evidence" value="ECO:0007669"/>
    <property type="project" value="InterPro"/>
</dbReference>
<dbReference type="InterPro" id="IPR004090">
    <property type="entry name" value="Chemotax_Me-accpt_rcpt"/>
</dbReference>
<dbReference type="GO" id="GO:0006935">
    <property type="term" value="P:chemotaxis"/>
    <property type="evidence" value="ECO:0007669"/>
    <property type="project" value="InterPro"/>
</dbReference>
<evidence type="ECO:0000259" key="5">
    <source>
        <dbReference type="PROSITE" id="PS50112"/>
    </source>
</evidence>
<dbReference type="PRINTS" id="PR00260">
    <property type="entry name" value="CHEMTRNSDUCR"/>
</dbReference>
<dbReference type="InterPro" id="IPR001610">
    <property type="entry name" value="PAC"/>
</dbReference>
<dbReference type="SMART" id="SM00086">
    <property type="entry name" value="PAC"/>
    <property type="match status" value="1"/>
</dbReference>
<comment type="similarity">
    <text evidence="2">Belongs to the methyl-accepting chemotaxis (MCP) protein family.</text>
</comment>
<dbReference type="SMART" id="SM00283">
    <property type="entry name" value="MA"/>
    <property type="match status" value="1"/>
</dbReference>
<evidence type="ECO:0000256" key="1">
    <source>
        <dbReference type="ARBA" id="ARBA00023224"/>
    </source>
</evidence>